<name>A0AAD4N200_9BILA</name>
<proteinExistence type="predicted"/>
<reference evidence="2" key="1">
    <citation type="submission" date="2022-01" db="EMBL/GenBank/DDBJ databases">
        <title>Genome Sequence Resource for Two Populations of Ditylenchus destructor, the Migratory Endoparasitic Phytonematode.</title>
        <authorList>
            <person name="Zhang H."/>
            <person name="Lin R."/>
            <person name="Xie B."/>
        </authorList>
    </citation>
    <scope>NUCLEOTIDE SEQUENCE</scope>
    <source>
        <strain evidence="2">BazhouSP</strain>
    </source>
</reference>
<organism evidence="2 3">
    <name type="scientific">Ditylenchus destructor</name>
    <dbReference type="NCBI Taxonomy" id="166010"/>
    <lineage>
        <taxon>Eukaryota</taxon>
        <taxon>Metazoa</taxon>
        <taxon>Ecdysozoa</taxon>
        <taxon>Nematoda</taxon>
        <taxon>Chromadorea</taxon>
        <taxon>Rhabditida</taxon>
        <taxon>Tylenchina</taxon>
        <taxon>Tylenchomorpha</taxon>
        <taxon>Sphaerularioidea</taxon>
        <taxon>Anguinidae</taxon>
        <taxon>Anguininae</taxon>
        <taxon>Ditylenchus</taxon>
    </lineage>
</organism>
<dbReference type="EMBL" id="JAKKPZ010000034">
    <property type="protein sequence ID" value="KAI1708647.1"/>
    <property type="molecule type" value="Genomic_DNA"/>
</dbReference>
<evidence type="ECO:0000313" key="2">
    <source>
        <dbReference type="EMBL" id="KAI1708647.1"/>
    </source>
</evidence>
<dbReference type="Proteomes" id="UP001201812">
    <property type="component" value="Unassembled WGS sequence"/>
</dbReference>
<feature type="compositionally biased region" description="Basic and acidic residues" evidence="1">
    <location>
        <begin position="23"/>
        <end position="41"/>
    </location>
</feature>
<sequence>MAQSETKDKSGLVCVDTRRQILDGDGAAREAESEEESRRESQTASSKKRLPSHQTAPQRRARPTPGLLKGSSVQECLGAWTSRASLTACYQCPRLWLNGA</sequence>
<gene>
    <name evidence="2" type="ORF">DdX_11723</name>
</gene>
<keyword evidence="3" id="KW-1185">Reference proteome</keyword>
<dbReference type="AlphaFoldDB" id="A0AAD4N200"/>
<feature type="region of interest" description="Disordered" evidence="1">
    <location>
        <begin position="23"/>
        <end position="70"/>
    </location>
</feature>
<evidence type="ECO:0000256" key="1">
    <source>
        <dbReference type="SAM" id="MobiDB-lite"/>
    </source>
</evidence>
<comment type="caution">
    <text evidence="2">The sequence shown here is derived from an EMBL/GenBank/DDBJ whole genome shotgun (WGS) entry which is preliminary data.</text>
</comment>
<accession>A0AAD4N200</accession>
<protein>
    <submittedName>
        <fullName evidence="2">Uncharacterized protein</fullName>
    </submittedName>
</protein>
<evidence type="ECO:0000313" key="3">
    <source>
        <dbReference type="Proteomes" id="UP001201812"/>
    </source>
</evidence>